<feature type="domain" description="TonB-dependent receptor plug" evidence="16">
    <location>
        <begin position="64"/>
        <end position="169"/>
    </location>
</feature>
<dbReference type="Pfam" id="PF00593">
    <property type="entry name" value="TonB_dep_Rec_b-barrel"/>
    <property type="match status" value="1"/>
</dbReference>
<comment type="similarity">
    <text evidence="11 12">Belongs to the TonB-dependent receptor family.</text>
</comment>
<dbReference type="Pfam" id="PF07715">
    <property type="entry name" value="Plug"/>
    <property type="match status" value="1"/>
</dbReference>
<keyword evidence="8 12" id="KW-0798">TonB box</keyword>
<evidence type="ECO:0000256" key="3">
    <source>
        <dbReference type="ARBA" id="ARBA00022452"/>
    </source>
</evidence>
<dbReference type="GO" id="GO:0006826">
    <property type="term" value="P:iron ion transport"/>
    <property type="evidence" value="ECO:0007669"/>
    <property type="project" value="UniProtKB-KW"/>
</dbReference>
<feature type="compositionally biased region" description="Basic and acidic residues" evidence="13">
    <location>
        <begin position="303"/>
        <end position="313"/>
    </location>
</feature>
<evidence type="ECO:0000256" key="5">
    <source>
        <dbReference type="ARBA" id="ARBA00022692"/>
    </source>
</evidence>
<dbReference type="Gene3D" id="2.40.170.20">
    <property type="entry name" value="TonB-dependent receptor, beta-barrel domain"/>
    <property type="match status" value="2"/>
</dbReference>
<keyword evidence="10 11" id="KW-0998">Cell outer membrane</keyword>
<evidence type="ECO:0000256" key="4">
    <source>
        <dbReference type="ARBA" id="ARBA00022496"/>
    </source>
</evidence>
<evidence type="ECO:0000256" key="6">
    <source>
        <dbReference type="ARBA" id="ARBA00023004"/>
    </source>
</evidence>
<keyword evidence="18" id="KW-1185">Reference proteome</keyword>
<dbReference type="SUPFAM" id="SSF56935">
    <property type="entry name" value="Porins"/>
    <property type="match status" value="1"/>
</dbReference>
<evidence type="ECO:0000256" key="13">
    <source>
        <dbReference type="SAM" id="MobiDB-lite"/>
    </source>
</evidence>
<organism evidence="17 18">
    <name type="scientific">Litorivivens lipolytica</name>
    <dbReference type="NCBI Taxonomy" id="1524264"/>
    <lineage>
        <taxon>Bacteria</taxon>
        <taxon>Pseudomonadati</taxon>
        <taxon>Pseudomonadota</taxon>
        <taxon>Gammaproteobacteria</taxon>
        <taxon>Litorivivens</taxon>
    </lineage>
</organism>
<keyword evidence="17" id="KW-0675">Receptor</keyword>
<dbReference type="InterPro" id="IPR036942">
    <property type="entry name" value="Beta-barrel_TonB_sf"/>
</dbReference>
<feature type="signal peptide" evidence="14">
    <location>
        <begin position="1"/>
        <end position="25"/>
    </location>
</feature>
<evidence type="ECO:0000256" key="10">
    <source>
        <dbReference type="ARBA" id="ARBA00023237"/>
    </source>
</evidence>
<dbReference type="AlphaFoldDB" id="A0A7W4W277"/>
<dbReference type="GO" id="GO:0009279">
    <property type="term" value="C:cell outer membrane"/>
    <property type="evidence" value="ECO:0007669"/>
    <property type="project" value="UniProtKB-SubCell"/>
</dbReference>
<accession>A0A7W4W277</accession>
<keyword evidence="5 11" id="KW-0812">Transmembrane</keyword>
<feature type="region of interest" description="Disordered" evidence="13">
    <location>
        <begin position="303"/>
        <end position="324"/>
    </location>
</feature>
<evidence type="ECO:0000256" key="12">
    <source>
        <dbReference type="RuleBase" id="RU003357"/>
    </source>
</evidence>
<evidence type="ECO:0000313" key="18">
    <source>
        <dbReference type="Proteomes" id="UP000537130"/>
    </source>
</evidence>
<evidence type="ECO:0000256" key="11">
    <source>
        <dbReference type="PROSITE-ProRule" id="PRU01360"/>
    </source>
</evidence>
<name>A0A7W4W277_9GAMM</name>
<dbReference type="PANTHER" id="PTHR32552:SF81">
    <property type="entry name" value="TONB-DEPENDENT OUTER MEMBRANE RECEPTOR"/>
    <property type="match status" value="1"/>
</dbReference>
<protein>
    <submittedName>
        <fullName evidence="17">Outer membrane receptor protein involved in Fe transport</fullName>
    </submittedName>
</protein>
<evidence type="ECO:0000256" key="14">
    <source>
        <dbReference type="SAM" id="SignalP"/>
    </source>
</evidence>
<keyword evidence="9 11" id="KW-0472">Membrane</keyword>
<dbReference type="EMBL" id="JACHWY010000001">
    <property type="protein sequence ID" value="MBB3045793.1"/>
    <property type="molecule type" value="Genomic_DNA"/>
</dbReference>
<evidence type="ECO:0000256" key="2">
    <source>
        <dbReference type="ARBA" id="ARBA00022448"/>
    </source>
</evidence>
<keyword evidence="7" id="KW-0406">Ion transport</keyword>
<keyword evidence="14" id="KW-0732">Signal</keyword>
<evidence type="ECO:0000256" key="1">
    <source>
        <dbReference type="ARBA" id="ARBA00004571"/>
    </source>
</evidence>
<feature type="chain" id="PRO_5030959019" evidence="14">
    <location>
        <begin position="26"/>
        <end position="870"/>
    </location>
</feature>
<gene>
    <name evidence="17" type="ORF">FHR99_000029</name>
</gene>
<evidence type="ECO:0000259" key="16">
    <source>
        <dbReference type="Pfam" id="PF07715"/>
    </source>
</evidence>
<dbReference type="PROSITE" id="PS52016">
    <property type="entry name" value="TONB_DEPENDENT_REC_3"/>
    <property type="match status" value="1"/>
</dbReference>
<dbReference type="InterPro" id="IPR039426">
    <property type="entry name" value="TonB-dep_rcpt-like"/>
</dbReference>
<evidence type="ECO:0000313" key="17">
    <source>
        <dbReference type="EMBL" id="MBB3045793.1"/>
    </source>
</evidence>
<comment type="caution">
    <text evidence="17">The sequence shown here is derived from an EMBL/GenBank/DDBJ whole genome shotgun (WGS) entry which is preliminary data.</text>
</comment>
<reference evidence="17 18" key="1">
    <citation type="submission" date="2020-08" db="EMBL/GenBank/DDBJ databases">
        <title>Genomic Encyclopedia of Type Strains, Phase III (KMG-III): the genomes of soil and plant-associated and newly described type strains.</title>
        <authorList>
            <person name="Whitman W."/>
        </authorList>
    </citation>
    <scope>NUCLEOTIDE SEQUENCE [LARGE SCALE GENOMIC DNA]</scope>
    <source>
        <strain evidence="17 18">CECT 8654</strain>
    </source>
</reference>
<sequence length="870" mass="95217">MTYSHLTRVALPLALLLSAASLSSAQDSNAPANNATQSQTASKRTFTGTLEEVVVTARKRAESIQETPVAVTAMSGDDLRAQGIVNTTELAKSVPSLQINDSTSTQIFIRGIGQRAGLIRQDPSVSVYLDGIFIPRADGQLLDTIDIDSVQVLRGPQGTLFGKNNTGGALVFTLTKPSDYQRGYVEAALGNYNSQRLRAAYDFPVNDEFFTRVAINSYRRDGFLEDLSTSNNQSVDRLSAIFQTRWLASDSLTMDTFTFLGKIDERYPSYHCKLVNEEALFVDGLGILWAGDTDPSNPRAYKDNCRANDRDALPDLTTNMGPSQRHTKKLDTLMFGTTFDWAISDTHELKAILGWRDAVKTGPQTNSDDGGPEIYQKALILGEGDQESLTIEFQLNGSVFDSRVDYTAGLFWQDEFKSERFTTGGPLIGAEAINLAQLAAGRSPGAVPAILATPTPLVAALLPLETVQDFAIDGTTSAIFSQATWHVTENLEVTIGGRYTEEKRSSKLVTRSADNAAVSAILGANPRFTTIDPTLAIHSFAGSWLEDPIRLANDIVMSAVGGNGDIAAPLGAPVTDRKDATFRQFTPMASTSWFVPQEWLDDTGLDSLLLYATWSNGFKSGFLEPSGQDGLVVVEPEQLENREIGFKIDAFERSVRFNVALYSMIFKDMQLITVQTDSANTLVVTSQNAGKSMIEGGEMELMWLPSAQTMVTLSYSNNNYKFKEFLDQDLKALAVSGQNVIVDRSDEQFPVSPEQTAALGIQHTFLTAMGLFTPRVDFSYKSEIYLGFDNGSWDVRHTNPEGVYSEAYALMDARLTWSNNDDDLSIAAYVKNLTDERYEIGAVATGDSIGTFSQALGDPRFYGVEVRKTF</sequence>
<dbReference type="InterPro" id="IPR000531">
    <property type="entry name" value="Beta-barrel_TonB"/>
</dbReference>
<keyword evidence="6" id="KW-0408">Iron</keyword>
<keyword evidence="4" id="KW-0410">Iron transport</keyword>
<evidence type="ECO:0000259" key="15">
    <source>
        <dbReference type="Pfam" id="PF00593"/>
    </source>
</evidence>
<proteinExistence type="inferred from homology"/>
<evidence type="ECO:0000256" key="8">
    <source>
        <dbReference type="ARBA" id="ARBA00023077"/>
    </source>
</evidence>
<evidence type="ECO:0000256" key="9">
    <source>
        <dbReference type="ARBA" id="ARBA00023136"/>
    </source>
</evidence>
<keyword evidence="3 11" id="KW-1134">Transmembrane beta strand</keyword>
<dbReference type="RefSeq" id="WP_183408521.1">
    <property type="nucleotide sequence ID" value="NZ_JACHWY010000001.1"/>
</dbReference>
<dbReference type="Proteomes" id="UP000537130">
    <property type="component" value="Unassembled WGS sequence"/>
</dbReference>
<comment type="subcellular location">
    <subcellularLocation>
        <location evidence="1 11">Cell outer membrane</location>
        <topology evidence="1 11">Multi-pass membrane protein</topology>
    </subcellularLocation>
</comment>
<keyword evidence="2 11" id="KW-0813">Transport</keyword>
<evidence type="ECO:0000256" key="7">
    <source>
        <dbReference type="ARBA" id="ARBA00023065"/>
    </source>
</evidence>
<dbReference type="PANTHER" id="PTHR32552">
    <property type="entry name" value="FERRICHROME IRON RECEPTOR-RELATED"/>
    <property type="match status" value="1"/>
</dbReference>
<dbReference type="InterPro" id="IPR012910">
    <property type="entry name" value="Plug_dom"/>
</dbReference>
<feature type="domain" description="TonB-dependent receptor-like beta-barrel" evidence="15">
    <location>
        <begin position="295"/>
        <end position="833"/>
    </location>
</feature>